<dbReference type="Proteomes" id="UP000601223">
    <property type="component" value="Unassembled WGS sequence"/>
</dbReference>
<accession>A0A8J3NLD4</accession>
<dbReference type="InterPro" id="IPR029068">
    <property type="entry name" value="Glyas_Bleomycin-R_OHBP_Dase"/>
</dbReference>
<name>A0A8J3NLD4_9ACTN</name>
<dbReference type="SUPFAM" id="SSF54593">
    <property type="entry name" value="Glyoxalase/Bleomycin resistance protein/Dihydroxybiphenyl dioxygenase"/>
    <property type="match status" value="1"/>
</dbReference>
<dbReference type="InterPro" id="IPR041581">
    <property type="entry name" value="Glyoxalase_6"/>
</dbReference>
<dbReference type="PANTHER" id="PTHR35908:SF1">
    <property type="entry name" value="CONSERVED PROTEIN"/>
    <property type="match status" value="1"/>
</dbReference>
<proteinExistence type="predicted"/>
<dbReference type="PANTHER" id="PTHR35908">
    <property type="entry name" value="HYPOTHETICAL FUSION PROTEIN"/>
    <property type="match status" value="1"/>
</dbReference>
<dbReference type="RefSeq" id="WP_203751543.1">
    <property type="nucleotide sequence ID" value="NZ_BONF01000032.1"/>
</dbReference>
<keyword evidence="3" id="KW-1185">Reference proteome</keyword>
<feature type="domain" description="Glyoxalase-like" evidence="1">
    <location>
        <begin position="6"/>
        <end position="148"/>
    </location>
</feature>
<evidence type="ECO:0000313" key="2">
    <source>
        <dbReference type="EMBL" id="GIF83983.1"/>
    </source>
</evidence>
<organism evidence="2 3">
    <name type="scientific">Catellatospora bangladeshensis</name>
    <dbReference type="NCBI Taxonomy" id="310355"/>
    <lineage>
        <taxon>Bacteria</taxon>
        <taxon>Bacillati</taxon>
        <taxon>Actinomycetota</taxon>
        <taxon>Actinomycetes</taxon>
        <taxon>Micromonosporales</taxon>
        <taxon>Micromonosporaceae</taxon>
        <taxon>Catellatospora</taxon>
    </lineage>
</organism>
<dbReference type="AlphaFoldDB" id="A0A8J3NLD4"/>
<dbReference type="Gene3D" id="3.10.180.10">
    <property type="entry name" value="2,3-Dihydroxybiphenyl 1,2-Dioxygenase, domain 1"/>
    <property type="match status" value="1"/>
</dbReference>
<reference evidence="2 3" key="1">
    <citation type="submission" date="2021-01" db="EMBL/GenBank/DDBJ databases">
        <title>Whole genome shotgun sequence of Catellatospora bangladeshensis NBRC 107357.</title>
        <authorList>
            <person name="Komaki H."/>
            <person name="Tamura T."/>
        </authorList>
    </citation>
    <scope>NUCLEOTIDE SEQUENCE [LARGE SCALE GENOMIC DNA]</scope>
    <source>
        <strain evidence="2 3">NBRC 107357</strain>
    </source>
</reference>
<sequence>MATRIQVTIDCADPNRLVEFWAAALHYRPQQPPEDHPTWKSYWLSKGIPEDELEGAENTDSIEDPDGVGPRFWFQRVPESKAGKNRLHLDLSVSGGRAVPVETRRERVHAEAERLIALGATRLRILYTEGVDHYGETLQDPEGNEFCLH</sequence>
<evidence type="ECO:0000259" key="1">
    <source>
        <dbReference type="Pfam" id="PF18029"/>
    </source>
</evidence>
<gene>
    <name evidence="2" type="ORF">Cba03nite_53320</name>
</gene>
<comment type="caution">
    <text evidence="2">The sequence shown here is derived from an EMBL/GenBank/DDBJ whole genome shotgun (WGS) entry which is preliminary data.</text>
</comment>
<evidence type="ECO:0000313" key="3">
    <source>
        <dbReference type="Proteomes" id="UP000601223"/>
    </source>
</evidence>
<protein>
    <submittedName>
        <fullName evidence="2">Glyoxalase</fullName>
    </submittedName>
</protein>
<dbReference type="EMBL" id="BONF01000032">
    <property type="protein sequence ID" value="GIF83983.1"/>
    <property type="molecule type" value="Genomic_DNA"/>
</dbReference>
<dbReference type="Pfam" id="PF18029">
    <property type="entry name" value="Glyoxalase_6"/>
    <property type="match status" value="1"/>
</dbReference>